<dbReference type="Gene3D" id="1.10.287.130">
    <property type="match status" value="1"/>
</dbReference>
<evidence type="ECO:0000259" key="14">
    <source>
        <dbReference type="PROSITE" id="PS50109"/>
    </source>
</evidence>
<dbReference type="Pfam" id="PF02518">
    <property type="entry name" value="HATPase_c"/>
    <property type="match status" value="1"/>
</dbReference>
<sequence length="463" mass="51189">MRRRLLLTTLGSSVVCWLVSLAVVVSVAWHETSDVFDDALEEGARLAIQLGDSLQRDGRLADDDTAVDPSRHRVRLAYQLISNEGAMLRRADRAPRLPFVAKPDEDEDFHNVWADGKLWRVYVRQSEDRGFAVQIGQRWDDRSELLSEMAENLVWPALGLLLLLGLLNWFAIRSLLQPLERIAQHIKTKSPDDLSAVPDAGQARELQSIILSLNAVFGRLAEAMHAERRFTADAAHELRTPLAALRMKIQLMQRMYRGPVDAAGNPVGDAAPDSMKTALQVLRDDVDRSTSLVENLLALARLDPQQPQTLDKQDVDLQSLMDEVVQVCTPAAQAKTMMLNVALPTTSNALTIRANRPLLASALRNLVDNAVRYGATGGRVRIEVETRAHRLRIAVRDNGPGVSKEDRVRLTQRFFRVLGSGETGSGLGLSIVARIVVLHGGELSFDDGLDGRGLSVRVDLPVR</sequence>
<dbReference type="InterPro" id="IPR003660">
    <property type="entry name" value="HAMP_dom"/>
</dbReference>
<keyword evidence="17" id="KW-1185">Reference proteome</keyword>
<dbReference type="Gene3D" id="3.30.565.10">
    <property type="entry name" value="Histidine kinase-like ATPase, C-terminal domain"/>
    <property type="match status" value="1"/>
</dbReference>
<evidence type="ECO:0000313" key="17">
    <source>
        <dbReference type="Proteomes" id="UP000325161"/>
    </source>
</evidence>
<dbReference type="InterPro" id="IPR003594">
    <property type="entry name" value="HATPase_dom"/>
</dbReference>
<evidence type="ECO:0000256" key="5">
    <source>
        <dbReference type="ARBA" id="ARBA00022679"/>
    </source>
</evidence>
<keyword evidence="10 13" id="KW-1133">Transmembrane helix</keyword>
<dbReference type="InterPro" id="IPR003661">
    <property type="entry name" value="HisK_dim/P_dom"/>
</dbReference>
<keyword evidence="6 13" id="KW-0812">Transmembrane</keyword>
<keyword evidence="11" id="KW-0902">Two-component regulatory system</keyword>
<evidence type="ECO:0000259" key="15">
    <source>
        <dbReference type="PROSITE" id="PS50885"/>
    </source>
</evidence>
<dbReference type="GO" id="GO:0005886">
    <property type="term" value="C:plasma membrane"/>
    <property type="evidence" value="ECO:0007669"/>
    <property type="project" value="TreeGrafter"/>
</dbReference>
<keyword evidence="9" id="KW-0067">ATP-binding</keyword>
<evidence type="ECO:0000256" key="9">
    <source>
        <dbReference type="ARBA" id="ARBA00022840"/>
    </source>
</evidence>
<dbReference type="InterPro" id="IPR036890">
    <property type="entry name" value="HATPase_C_sf"/>
</dbReference>
<dbReference type="InterPro" id="IPR004358">
    <property type="entry name" value="Sig_transdc_His_kin-like_C"/>
</dbReference>
<dbReference type="InterPro" id="IPR050428">
    <property type="entry name" value="TCS_sensor_his_kinase"/>
</dbReference>
<organism evidence="16 17">
    <name type="scientific">Pigmentiphaga aceris</name>
    <dbReference type="NCBI Taxonomy" id="1940612"/>
    <lineage>
        <taxon>Bacteria</taxon>
        <taxon>Pseudomonadati</taxon>
        <taxon>Pseudomonadota</taxon>
        <taxon>Betaproteobacteria</taxon>
        <taxon>Burkholderiales</taxon>
        <taxon>Alcaligenaceae</taxon>
        <taxon>Pigmentiphaga</taxon>
    </lineage>
</organism>
<evidence type="ECO:0000256" key="10">
    <source>
        <dbReference type="ARBA" id="ARBA00022989"/>
    </source>
</evidence>
<accession>A0A5C0B6A4</accession>
<dbReference type="CDD" id="cd00082">
    <property type="entry name" value="HisKA"/>
    <property type="match status" value="1"/>
</dbReference>
<dbReference type="AlphaFoldDB" id="A0A5C0B6A4"/>
<evidence type="ECO:0000256" key="2">
    <source>
        <dbReference type="ARBA" id="ARBA00004141"/>
    </source>
</evidence>
<protein>
    <recommendedName>
        <fullName evidence="3">histidine kinase</fullName>
        <ecNumber evidence="3">2.7.13.3</ecNumber>
    </recommendedName>
</protein>
<dbReference type="PRINTS" id="PR00344">
    <property type="entry name" value="BCTRLSENSOR"/>
</dbReference>
<comment type="catalytic activity">
    <reaction evidence="1">
        <text>ATP + protein L-histidine = ADP + protein N-phospho-L-histidine.</text>
        <dbReference type="EC" id="2.7.13.3"/>
    </reaction>
</comment>
<dbReference type="InterPro" id="IPR013727">
    <property type="entry name" value="2CSK_N"/>
</dbReference>
<keyword evidence="5" id="KW-0808">Transferase</keyword>
<dbReference type="GO" id="GO:0005524">
    <property type="term" value="F:ATP binding"/>
    <property type="evidence" value="ECO:0007669"/>
    <property type="project" value="UniProtKB-KW"/>
</dbReference>
<keyword evidence="8" id="KW-0418">Kinase</keyword>
<evidence type="ECO:0000256" key="11">
    <source>
        <dbReference type="ARBA" id="ARBA00023012"/>
    </source>
</evidence>
<dbReference type="PROSITE" id="PS50109">
    <property type="entry name" value="HIS_KIN"/>
    <property type="match status" value="1"/>
</dbReference>
<evidence type="ECO:0000256" key="8">
    <source>
        <dbReference type="ARBA" id="ARBA00022777"/>
    </source>
</evidence>
<dbReference type="SUPFAM" id="SSF55874">
    <property type="entry name" value="ATPase domain of HSP90 chaperone/DNA topoisomerase II/histidine kinase"/>
    <property type="match status" value="1"/>
</dbReference>
<dbReference type="OrthoDB" id="8554694at2"/>
<proteinExistence type="predicted"/>
<evidence type="ECO:0000256" key="4">
    <source>
        <dbReference type="ARBA" id="ARBA00022553"/>
    </source>
</evidence>
<dbReference type="InterPro" id="IPR005467">
    <property type="entry name" value="His_kinase_dom"/>
</dbReference>
<feature type="domain" description="HAMP" evidence="15">
    <location>
        <begin position="173"/>
        <end position="225"/>
    </location>
</feature>
<name>A0A5C0B6A4_9BURK</name>
<evidence type="ECO:0000313" key="16">
    <source>
        <dbReference type="EMBL" id="QEI09486.1"/>
    </source>
</evidence>
<dbReference type="SUPFAM" id="SSF47384">
    <property type="entry name" value="Homodimeric domain of signal transducing histidine kinase"/>
    <property type="match status" value="1"/>
</dbReference>
<gene>
    <name evidence="16" type="ORF">FXN63_21700</name>
</gene>
<keyword evidence="7" id="KW-0547">Nucleotide-binding</keyword>
<dbReference type="InterPro" id="IPR036097">
    <property type="entry name" value="HisK_dim/P_sf"/>
</dbReference>
<evidence type="ECO:0000256" key="1">
    <source>
        <dbReference type="ARBA" id="ARBA00000085"/>
    </source>
</evidence>
<dbReference type="SMART" id="SM00388">
    <property type="entry name" value="HisKA"/>
    <property type="match status" value="1"/>
</dbReference>
<dbReference type="CDD" id="cd00075">
    <property type="entry name" value="HATPase"/>
    <property type="match status" value="1"/>
</dbReference>
<feature type="transmembrane region" description="Helical" evidence="13">
    <location>
        <begin position="153"/>
        <end position="172"/>
    </location>
</feature>
<comment type="subcellular location">
    <subcellularLocation>
        <location evidence="2">Membrane</location>
        <topology evidence="2">Multi-pass membrane protein</topology>
    </subcellularLocation>
</comment>
<evidence type="ECO:0000256" key="12">
    <source>
        <dbReference type="ARBA" id="ARBA00023136"/>
    </source>
</evidence>
<dbReference type="PANTHER" id="PTHR45436:SF14">
    <property type="entry name" value="SENSOR PROTEIN QSEC"/>
    <property type="match status" value="1"/>
</dbReference>
<dbReference type="Pfam" id="PF08521">
    <property type="entry name" value="2CSK_N"/>
    <property type="match status" value="1"/>
</dbReference>
<dbReference type="SMART" id="SM00387">
    <property type="entry name" value="HATPase_c"/>
    <property type="match status" value="1"/>
</dbReference>
<evidence type="ECO:0000256" key="6">
    <source>
        <dbReference type="ARBA" id="ARBA00022692"/>
    </source>
</evidence>
<evidence type="ECO:0000256" key="7">
    <source>
        <dbReference type="ARBA" id="ARBA00022741"/>
    </source>
</evidence>
<dbReference type="PANTHER" id="PTHR45436">
    <property type="entry name" value="SENSOR HISTIDINE KINASE YKOH"/>
    <property type="match status" value="1"/>
</dbReference>
<feature type="domain" description="Histidine kinase" evidence="14">
    <location>
        <begin position="233"/>
        <end position="463"/>
    </location>
</feature>
<dbReference type="GO" id="GO:0000155">
    <property type="term" value="F:phosphorelay sensor kinase activity"/>
    <property type="evidence" value="ECO:0007669"/>
    <property type="project" value="InterPro"/>
</dbReference>
<keyword evidence="4" id="KW-0597">Phosphoprotein</keyword>
<dbReference type="KEGG" id="pacr:FXN63_21700"/>
<dbReference type="Proteomes" id="UP000325161">
    <property type="component" value="Chromosome"/>
</dbReference>
<dbReference type="EC" id="2.7.13.3" evidence="3"/>
<dbReference type="PROSITE" id="PS50885">
    <property type="entry name" value="HAMP"/>
    <property type="match status" value="1"/>
</dbReference>
<dbReference type="Pfam" id="PF00512">
    <property type="entry name" value="HisKA"/>
    <property type="match status" value="1"/>
</dbReference>
<evidence type="ECO:0000256" key="13">
    <source>
        <dbReference type="SAM" id="Phobius"/>
    </source>
</evidence>
<dbReference type="EMBL" id="CP043046">
    <property type="protein sequence ID" value="QEI09486.1"/>
    <property type="molecule type" value="Genomic_DNA"/>
</dbReference>
<keyword evidence="12 13" id="KW-0472">Membrane</keyword>
<evidence type="ECO:0000256" key="3">
    <source>
        <dbReference type="ARBA" id="ARBA00012438"/>
    </source>
</evidence>
<reference evidence="16 17" key="1">
    <citation type="submission" date="2019-08" db="EMBL/GenBank/DDBJ databases">
        <title>Amphibian skin-associated Pigmentiphaga: genome sequence and occurrence across geography and hosts.</title>
        <authorList>
            <person name="Bletz M.C."/>
            <person name="Bunk B."/>
            <person name="Sproeer C."/>
            <person name="Biwer P."/>
            <person name="Reiter S."/>
            <person name="Rabemananjara F.C.E."/>
            <person name="Schulz S."/>
            <person name="Overmann J."/>
            <person name="Vences M."/>
        </authorList>
    </citation>
    <scope>NUCLEOTIDE SEQUENCE [LARGE SCALE GENOMIC DNA]</scope>
    <source>
        <strain evidence="16 17">Mada1488</strain>
    </source>
</reference>